<dbReference type="InterPro" id="IPR012340">
    <property type="entry name" value="NA-bd_OB-fold"/>
</dbReference>
<dbReference type="PROSITE" id="PS01230">
    <property type="entry name" value="TRMA_1"/>
    <property type="match status" value="1"/>
</dbReference>
<feature type="binding site" evidence="4">
    <location>
        <position position="414"/>
    </location>
    <ligand>
        <name>S-adenosyl-L-methionine</name>
        <dbReference type="ChEBI" id="CHEBI:59789"/>
    </ligand>
</feature>
<evidence type="ECO:0000313" key="8">
    <source>
        <dbReference type="EMBL" id="CAH2031511.1"/>
    </source>
</evidence>
<reference evidence="8 9" key="1">
    <citation type="submission" date="2022-03" db="EMBL/GenBank/DDBJ databases">
        <authorList>
            <person name="Koch H."/>
        </authorList>
    </citation>
    <scope>NUCLEOTIDE SEQUENCE [LARGE SCALE GENOMIC DNA]</scope>
    <source>
        <strain evidence="8 9">G1</strain>
    </source>
</reference>
<dbReference type="SUPFAM" id="SSF53335">
    <property type="entry name" value="S-adenosyl-L-methionine-dependent methyltransferases"/>
    <property type="match status" value="1"/>
</dbReference>
<dbReference type="InterPro" id="IPR002792">
    <property type="entry name" value="TRAM_dom"/>
</dbReference>
<feature type="region of interest" description="Disordered" evidence="6">
    <location>
        <begin position="1"/>
        <end position="38"/>
    </location>
</feature>
<dbReference type="Gene3D" id="3.40.50.150">
    <property type="entry name" value="Vaccinia Virus protein VP39"/>
    <property type="match status" value="1"/>
</dbReference>
<dbReference type="Gene3D" id="2.40.50.1070">
    <property type="match status" value="1"/>
</dbReference>
<feature type="active site" description="Nucleophile" evidence="4">
    <location>
        <position position="441"/>
    </location>
</feature>
<evidence type="ECO:0000256" key="6">
    <source>
        <dbReference type="SAM" id="MobiDB-lite"/>
    </source>
</evidence>
<feature type="binding site" evidence="4">
    <location>
        <position position="366"/>
    </location>
    <ligand>
        <name>S-adenosyl-L-methionine</name>
        <dbReference type="ChEBI" id="CHEBI:59789"/>
    </ligand>
</feature>
<dbReference type="RefSeq" id="WP_305732330.1">
    <property type="nucleotide sequence ID" value="NZ_OW150024.1"/>
</dbReference>
<feature type="active site" evidence="5">
    <location>
        <position position="441"/>
    </location>
</feature>
<proteinExistence type="inferred from homology"/>
<feature type="compositionally biased region" description="Basic residues" evidence="6">
    <location>
        <begin position="1"/>
        <end position="10"/>
    </location>
</feature>
<feature type="binding site" evidence="4">
    <location>
        <position position="316"/>
    </location>
    <ligand>
        <name>S-adenosyl-L-methionine</name>
        <dbReference type="ChEBI" id="CHEBI:59789"/>
    </ligand>
</feature>
<accession>A0ABN8HJU1</accession>
<dbReference type="GO" id="GO:0032259">
    <property type="term" value="P:methylation"/>
    <property type="evidence" value="ECO:0007669"/>
    <property type="project" value="UniProtKB-KW"/>
</dbReference>
<dbReference type="InterPro" id="IPR029063">
    <property type="entry name" value="SAM-dependent_MTases_sf"/>
</dbReference>
<dbReference type="Gene3D" id="2.40.50.140">
    <property type="entry name" value="Nucleic acid-binding proteins"/>
    <property type="match status" value="1"/>
</dbReference>
<dbReference type="PANTHER" id="PTHR11061">
    <property type="entry name" value="RNA M5U METHYLTRANSFERASE"/>
    <property type="match status" value="1"/>
</dbReference>
<dbReference type="GO" id="GO:0008168">
    <property type="term" value="F:methyltransferase activity"/>
    <property type="evidence" value="ECO:0007669"/>
    <property type="project" value="UniProtKB-KW"/>
</dbReference>
<organism evidence="8 9">
    <name type="scientific">Trichlorobacter ammonificans</name>
    <dbReference type="NCBI Taxonomy" id="2916410"/>
    <lineage>
        <taxon>Bacteria</taxon>
        <taxon>Pseudomonadati</taxon>
        <taxon>Thermodesulfobacteriota</taxon>
        <taxon>Desulfuromonadia</taxon>
        <taxon>Geobacterales</taxon>
        <taxon>Geobacteraceae</taxon>
        <taxon>Trichlorobacter</taxon>
    </lineage>
</organism>
<evidence type="ECO:0000256" key="1">
    <source>
        <dbReference type="ARBA" id="ARBA00022603"/>
    </source>
</evidence>
<evidence type="ECO:0000313" key="9">
    <source>
        <dbReference type="Proteomes" id="UP001295463"/>
    </source>
</evidence>
<keyword evidence="2 4" id="KW-0808">Transferase</keyword>
<evidence type="ECO:0000256" key="4">
    <source>
        <dbReference type="PROSITE-ProRule" id="PRU01024"/>
    </source>
</evidence>
<evidence type="ECO:0000256" key="3">
    <source>
        <dbReference type="ARBA" id="ARBA00022691"/>
    </source>
</evidence>
<feature type="domain" description="TRAM" evidence="7">
    <location>
        <begin position="33"/>
        <end position="91"/>
    </location>
</feature>
<dbReference type="NCBIfam" id="TIGR00479">
    <property type="entry name" value="rumA"/>
    <property type="match status" value="1"/>
</dbReference>
<dbReference type="InterPro" id="IPR010280">
    <property type="entry name" value="U5_MeTrfase_fam"/>
</dbReference>
<evidence type="ECO:0000259" key="7">
    <source>
        <dbReference type="PROSITE" id="PS50926"/>
    </source>
</evidence>
<dbReference type="InterPro" id="IPR030391">
    <property type="entry name" value="MeTrfase_TrmA_CS"/>
</dbReference>
<feature type="binding site" evidence="4">
    <location>
        <position position="345"/>
    </location>
    <ligand>
        <name>S-adenosyl-L-methionine</name>
        <dbReference type="ChEBI" id="CHEBI:59789"/>
    </ligand>
</feature>
<keyword evidence="9" id="KW-1185">Reference proteome</keyword>
<gene>
    <name evidence="8" type="ORF">GEAMG1_1679</name>
</gene>
<name>A0ABN8HJU1_9BACT</name>
<dbReference type="PANTHER" id="PTHR11061:SF30">
    <property type="entry name" value="TRNA (URACIL(54)-C(5))-METHYLTRANSFERASE"/>
    <property type="match status" value="1"/>
</dbReference>
<comment type="similarity">
    <text evidence="4">Belongs to the class I-like SAM-binding methyltransferase superfamily. RNA M5U methyltransferase family.</text>
</comment>
<dbReference type="Proteomes" id="UP001295463">
    <property type="component" value="Chromosome"/>
</dbReference>
<keyword evidence="1 4" id="KW-0489">Methyltransferase</keyword>
<sequence>MKKRTPHNTRRPADRSAARTQGAAAPESRRASAPRRGQTLELTVDALDREGIGLATTGTRKLLLPGGLPGDRCLAKIDHVGAQADHLRLVKLLEPSPLRTRRPACGDAADCLGCPLIGMRYDEQLRWKHELVRNELALYASLAGTEILPPLAPRRRLQYRTTAKLAVAGSHRDPYIGIYRRATHDVVDLGDCPLHHPLINRVIAAVREGIGKYRVPIYHPERKTGLVRYLVVRVSEETGQVMVTFVTARRSYNEIHHLGKFLQERVPQVAVLCQNVNASEGNVIFGPHDHFLTRSQTVRERIGGVEMLISPRSFLQAQHDGARLLYATVREWVGDIGAKPVLDLYCGIGGIALTLAPLAGRVTGIEVSEEAVADALRNAKLNRADNCTFEAADALEALEELADEGEMFQLVVLNPPRKGCDRQVLERVASLQPARIIYVSCSPQTLARDLDILSRLGYRCPRVQPVDMFPQTPHVENVALLERTPA</sequence>
<dbReference type="PROSITE" id="PS50926">
    <property type="entry name" value="TRAM"/>
    <property type="match status" value="1"/>
</dbReference>
<dbReference type="Pfam" id="PF05958">
    <property type="entry name" value="tRNA_U5-meth_tr"/>
    <property type="match status" value="1"/>
</dbReference>
<dbReference type="SUPFAM" id="SSF50249">
    <property type="entry name" value="Nucleic acid-binding proteins"/>
    <property type="match status" value="1"/>
</dbReference>
<evidence type="ECO:0000256" key="5">
    <source>
        <dbReference type="PROSITE-ProRule" id="PRU10015"/>
    </source>
</evidence>
<dbReference type="InterPro" id="IPR030390">
    <property type="entry name" value="MeTrfase_TrmA_AS"/>
</dbReference>
<dbReference type="EMBL" id="OW150024">
    <property type="protein sequence ID" value="CAH2031511.1"/>
    <property type="molecule type" value="Genomic_DNA"/>
</dbReference>
<protein>
    <submittedName>
        <fullName evidence="8">RNA methyltransferase, TrmA family</fullName>
    </submittedName>
</protein>
<dbReference type="PROSITE" id="PS01231">
    <property type="entry name" value="TRMA_2"/>
    <property type="match status" value="1"/>
</dbReference>
<dbReference type="CDD" id="cd02440">
    <property type="entry name" value="AdoMet_MTases"/>
    <property type="match status" value="1"/>
</dbReference>
<keyword evidence="3 4" id="KW-0949">S-adenosyl-L-methionine</keyword>
<evidence type="ECO:0000256" key="2">
    <source>
        <dbReference type="ARBA" id="ARBA00022679"/>
    </source>
</evidence>
<dbReference type="PROSITE" id="PS51687">
    <property type="entry name" value="SAM_MT_RNA_M5U"/>
    <property type="match status" value="1"/>
</dbReference>